<name>A0ABN4AS54_EMTOG</name>
<proteinExistence type="predicted"/>
<reference evidence="1 2" key="1">
    <citation type="submission" date="2011-07" db="EMBL/GenBank/DDBJ databases">
        <title>The complete genome of plasmid 1 of Emticicia oligotrophica DSM 17448.</title>
        <authorList>
            <consortium name="US DOE Joint Genome Institute (JGI-PGF)"/>
            <person name="Lucas S."/>
            <person name="Han J."/>
            <person name="Lapidus A."/>
            <person name="Bruce D."/>
            <person name="Goodwin L."/>
            <person name="Pitluck S."/>
            <person name="Peters L."/>
            <person name="Kyrpides N."/>
            <person name="Mavromatis K."/>
            <person name="Ivanova N."/>
            <person name="Ovchinnikova G."/>
            <person name="Teshima H."/>
            <person name="Detter J.C."/>
            <person name="Tapia R."/>
            <person name="Han C."/>
            <person name="Land M."/>
            <person name="Hauser L."/>
            <person name="Markowitz V."/>
            <person name="Cheng J.-F."/>
            <person name="Hugenholtz P."/>
            <person name="Woyke T."/>
            <person name="Wu D."/>
            <person name="Tindall B."/>
            <person name="Pomrenke H."/>
            <person name="Brambilla E."/>
            <person name="Klenk H.-P."/>
            <person name="Eisen J.A."/>
        </authorList>
    </citation>
    <scope>NUCLEOTIDE SEQUENCE [LARGE SCALE GENOMIC DNA]</scope>
    <source>
        <strain evidence="2">DSM 17448 / GPTSA100-15</strain>
        <plasmid evidence="1 2">pEMTOL01</plasmid>
    </source>
</reference>
<dbReference type="Proteomes" id="UP000002875">
    <property type="component" value="Plasmid pEMTOL01"/>
</dbReference>
<organism evidence="1 2">
    <name type="scientific">Emticicia oligotrophica (strain DSM 17448 / CIP 109782 / MTCC 6937 / GPTSA100-15)</name>
    <dbReference type="NCBI Taxonomy" id="929562"/>
    <lineage>
        <taxon>Bacteria</taxon>
        <taxon>Pseudomonadati</taxon>
        <taxon>Bacteroidota</taxon>
        <taxon>Cytophagia</taxon>
        <taxon>Cytophagales</taxon>
        <taxon>Leadbetterellaceae</taxon>
        <taxon>Emticicia</taxon>
    </lineage>
</organism>
<gene>
    <name evidence="1" type="ordered locus">Emtol_0186</name>
</gene>
<protein>
    <submittedName>
        <fullName evidence="1">Uncharacterized protein</fullName>
    </submittedName>
</protein>
<sequence length="128" mass="14805">MSETTYLMKDYEETASMSEKLNEALMILKKQSLIADANTYKKYPFLKLQPEELEDAQNEIVDFLDDMVSSETLLNLKAKISEKEVANLKQKIKQGNALEKNNFEVLGNLLNVVNQQRTSLFRKISNRR</sequence>
<dbReference type="RefSeq" id="WP_015026204.1">
    <property type="nucleotide sequence ID" value="NC_018742.1"/>
</dbReference>
<accession>A0ABN4AS54</accession>
<evidence type="ECO:0000313" key="1">
    <source>
        <dbReference type="EMBL" id="AFK05458.1"/>
    </source>
</evidence>
<keyword evidence="1" id="KW-0614">Plasmid</keyword>
<dbReference type="EMBL" id="CP002962">
    <property type="protein sequence ID" value="AFK05458.1"/>
    <property type="molecule type" value="Genomic_DNA"/>
</dbReference>
<keyword evidence="2" id="KW-1185">Reference proteome</keyword>
<geneLocation type="plasmid" evidence="1 2">
    <name>pEMTOL01</name>
</geneLocation>
<evidence type="ECO:0000313" key="2">
    <source>
        <dbReference type="Proteomes" id="UP000002875"/>
    </source>
</evidence>